<proteinExistence type="predicted"/>
<keyword evidence="1" id="KW-0812">Transmembrane</keyword>
<dbReference type="EMBL" id="LHXO01000014">
    <property type="protein sequence ID" value="KXA95454.1"/>
    <property type="molecule type" value="Genomic_DNA"/>
</dbReference>
<feature type="transmembrane region" description="Helical" evidence="1">
    <location>
        <begin position="40"/>
        <end position="60"/>
    </location>
</feature>
<evidence type="ECO:0000256" key="1">
    <source>
        <dbReference type="SAM" id="Phobius"/>
    </source>
</evidence>
<accession>A0A133UML7</accession>
<name>A0A133UML7_9EURY</name>
<organism evidence="2 3">
    <name type="scientific">candidate division MSBL1 archaeon SCGC-AAA259E19</name>
    <dbReference type="NCBI Taxonomy" id="1698264"/>
    <lineage>
        <taxon>Archaea</taxon>
        <taxon>Methanobacteriati</taxon>
        <taxon>Methanobacteriota</taxon>
        <taxon>candidate division MSBL1</taxon>
    </lineage>
</organism>
<feature type="transmembrane region" description="Helical" evidence="1">
    <location>
        <begin position="66"/>
        <end position="84"/>
    </location>
</feature>
<dbReference type="Proteomes" id="UP000070284">
    <property type="component" value="Unassembled WGS sequence"/>
</dbReference>
<protein>
    <submittedName>
        <fullName evidence="2">Uncharacterized protein</fullName>
    </submittedName>
</protein>
<keyword evidence="1" id="KW-0472">Membrane</keyword>
<keyword evidence="1" id="KW-1133">Transmembrane helix</keyword>
<evidence type="ECO:0000313" key="3">
    <source>
        <dbReference type="Proteomes" id="UP000070284"/>
    </source>
</evidence>
<reference evidence="2 3" key="1">
    <citation type="journal article" date="2016" name="Sci. Rep.">
        <title>Metabolic traits of an uncultured archaeal lineage -MSBL1- from brine pools of the Red Sea.</title>
        <authorList>
            <person name="Mwirichia R."/>
            <person name="Alam I."/>
            <person name="Rashid M."/>
            <person name="Vinu M."/>
            <person name="Ba-Alawi W."/>
            <person name="Anthony Kamau A."/>
            <person name="Kamanda Ngugi D."/>
            <person name="Goker M."/>
            <person name="Klenk H.P."/>
            <person name="Bajic V."/>
            <person name="Stingl U."/>
        </authorList>
    </citation>
    <scope>NUCLEOTIDE SEQUENCE [LARGE SCALE GENOMIC DNA]</scope>
    <source>
        <strain evidence="2">SCGC-AAA259E19</strain>
    </source>
</reference>
<feature type="transmembrane region" description="Helical" evidence="1">
    <location>
        <begin position="6"/>
        <end position="28"/>
    </location>
</feature>
<sequence>MEVYLLYGILLAGSPTFGLEALLLGSGGKLSLIHGEKRKLAATSLPIGLTLVGISIVLTHTFSLPPLYLCILPLGLAYLAGKIIGTQTKETSRKGEIPIQEKTTDLEIKNMLKKRGLEGLAKDNKEEN</sequence>
<keyword evidence="3" id="KW-1185">Reference proteome</keyword>
<gene>
    <name evidence="2" type="ORF">AKJ65_01745</name>
</gene>
<comment type="caution">
    <text evidence="2">The sequence shown here is derived from an EMBL/GenBank/DDBJ whole genome shotgun (WGS) entry which is preliminary data.</text>
</comment>
<dbReference type="AlphaFoldDB" id="A0A133UML7"/>
<evidence type="ECO:0000313" key="2">
    <source>
        <dbReference type="EMBL" id="KXA95454.1"/>
    </source>
</evidence>